<organism evidence="1 2">
    <name type="scientific">Gossypium arboreum</name>
    <name type="common">Tree cotton</name>
    <name type="synonym">Gossypium nanking</name>
    <dbReference type="NCBI Taxonomy" id="29729"/>
    <lineage>
        <taxon>Eukaryota</taxon>
        <taxon>Viridiplantae</taxon>
        <taxon>Streptophyta</taxon>
        <taxon>Embryophyta</taxon>
        <taxon>Tracheophyta</taxon>
        <taxon>Spermatophyta</taxon>
        <taxon>Magnoliopsida</taxon>
        <taxon>eudicotyledons</taxon>
        <taxon>Gunneridae</taxon>
        <taxon>Pentapetalae</taxon>
        <taxon>rosids</taxon>
        <taxon>malvids</taxon>
        <taxon>Malvales</taxon>
        <taxon>Malvaceae</taxon>
        <taxon>Malvoideae</taxon>
        <taxon>Gossypium</taxon>
    </lineage>
</organism>
<accession>A0ABR0PIM4</accession>
<reference evidence="1 2" key="1">
    <citation type="submission" date="2023-03" db="EMBL/GenBank/DDBJ databases">
        <title>WGS of Gossypium arboreum.</title>
        <authorList>
            <person name="Yu D."/>
        </authorList>
    </citation>
    <scope>NUCLEOTIDE SEQUENCE [LARGE SCALE GENOMIC DNA]</scope>
    <source>
        <tissue evidence="1">Leaf</tissue>
    </source>
</reference>
<dbReference type="Proteomes" id="UP001358586">
    <property type="component" value="Chromosome 6"/>
</dbReference>
<name>A0ABR0PIM4_GOSAR</name>
<dbReference type="EMBL" id="JARKNE010000006">
    <property type="protein sequence ID" value="KAK5824151.1"/>
    <property type="molecule type" value="Genomic_DNA"/>
</dbReference>
<sequence length="102" mass="12270">MLIIIDFEYAVDVVVSWFLGLHISDCMYMIWNLYRSCISFNQIGRERKEADLTFDCVSLIIYIYHIVERERKLKVTKVVDFEYECYWVWKANGVSCEDEDFS</sequence>
<keyword evidence="2" id="KW-1185">Reference proteome</keyword>
<evidence type="ECO:0000313" key="1">
    <source>
        <dbReference type="EMBL" id="KAK5824151.1"/>
    </source>
</evidence>
<protein>
    <submittedName>
        <fullName evidence="1">Uncharacterized protein</fullName>
    </submittedName>
</protein>
<comment type="caution">
    <text evidence="1">The sequence shown here is derived from an EMBL/GenBank/DDBJ whole genome shotgun (WGS) entry which is preliminary data.</text>
</comment>
<evidence type="ECO:0000313" key="2">
    <source>
        <dbReference type="Proteomes" id="UP001358586"/>
    </source>
</evidence>
<proteinExistence type="predicted"/>
<gene>
    <name evidence="1" type="ORF">PVK06_018914</name>
</gene>